<dbReference type="AlphaFoldDB" id="A0A4Y6UMJ0"/>
<keyword evidence="3" id="KW-1185">Reference proteome</keyword>
<reference evidence="2 3" key="1">
    <citation type="submission" date="2019-03" db="EMBL/GenBank/DDBJ databases">
        <title>The complete genome sequence of Swingsia samuiensis NBRC107927(T).</title>
        <authorList>
            <person name="Chua K.-O."/>
            <person name="Chan K.-G."/>
            <person name="See-Too W.-S."/>
        </authorList>
    </citation>
    <scope>NUCLEOTIDE SEQUENCE [LARGE SCALE GENOMIC DNA]</scope>
    <source>
        <strain evidence="2 3">AH83</strain>
    </source>
</reference>
<gene>
    <name evidence="2" type="ORF">E3D00_08555</name>
</gene>
<keyword evidence="1" id="KW-1133">Transmembrane helix</keyword>
<evidence type="ECO:0000313" key="3">
    <source>
        <dbReference type="Proteomes" id="UP000316313"/>
    </source>
</evidence>
<dbReference type="OrthoDB" id="7223136at2"/>
<evidence type="ECO:0000313" key="2">
    <source>
        <dbReference type="EMBL" id="QDH17606.1"/>
    </source>
</evidence>
<dbReference type="Proteomes" id="UP000316313">
    <property type="component" value="Chromosome"/>
</dbReference>
<keyword evidence="1" id="KW-0472">Membrane</keyword>
<evidence type="ECO:0000256" key="1">
    <source>
        <dbReference type="SAM" id="Phobius"/>
    </source>
</evidence>
<accession>A0A4Y6UMJ0</accession>
<dbReference type="KEGG" id="ssam:E3D00_08555"/>
<proteinExistence type="predicted"/>
<name>A0A4Y6UMJ0_9PROT</name>
<dbReference type="EMBL" id="CP038141">
    <property type="protein sequence ID" value="QDH17606.1"/>
    <property type="molecule type" value="Genomic_DNA"/>
</dbReference>
<sequence>MRREHKFLMLFGVAVFVPVSVIWYVAWPLIHPWDLPQVDQGEMVKPIKHRLTDDETRQVNTWIQSHKTGWGPQGELPPSQGNIVISMQGADLKKSVILSIWKNRHQPYVLGIQLMEHGPYRMHTYDKEDLKDLKVLGVQ</sequence>
<organism evidence="2 3">
    <name type="scientific">Swingsia samuiensis</name>
    <dbReference type="NCBI Taxonomy" id="1293412"/>
    <lineage>
        <taxon>Bacteria</taxon>
        <taxon>Pseudomonadati</taxon>
        <taxon>Pseudomonadota</taxon>
        <taxon>Alphaproteobacteria</taxon>
        <taxon>Acetobacterales</taxon>
        <taxon>Acetobacteraceae</taxon>
        <taxon>Swingsia</taxon>
    </lineage>
</organism>
<keyword evidence="1" id="KW-0812">Transmembrane</keyword>
<dbReference type="RefSeq" id="WP_141461715.1">
    <property type="nucleotide sequence ID" value="NZ_CP038141.1"/>
</dbReference>
<protein>
    <submittedName>
        <fullName evidence="2">Uncharacterized protein</fullName>
    </submittedName>
</protein>
<feature type="transmembrane region" description="Helical" evidence="1">
    <location>
        <begin position="7"/>
        <end position="27"/>
    </location>
</feature>